<dbReference type="InterPro" id="IPR011697">
    <property type="entry name" value="Peptidase_C26"/>
</dbReference>
<dbReference type="CDD" id="cd01745">
    <property type="entry name" value="GATase1_2"/>
    <property type="match status" value="1"/>
</dbReference>
<dbReference type="AlphaFoldDB" id="A0A1Q8E911"/>
<comment type="caution">
    <text evidence="1">The sequence shown here is derived from an EMBL/GenBank/DDBJ whole genome shotgun (WGS) entry which is preliminary data.</text>
</comment>
<evidence type="ECO:0000313" key="2">
    <source>
        <dbReference type="Proteomes" id="UP000186890"/>
    </source>
</evidence>
<dbReference type="EMBL" id="MSJM01000003">
    <property type="protein sequence ID" value="OLF48277.1"/>
    <property type="molecule type" value="Genomic_DNA"/>
</dbReference>
<dbReference type="SUPFAM" id="SSF52317">
    <property type="entry name" value="Class I glutamine amidotransferase-like"/>
    <property type="match status" value="1"/>
</dbReference>
<dbReference type="OrthoDB" id="9813383at2"/>
<organism evidence="1 2">
    <name type="scientific">Streptococcus cuniculi</name>
    <dbReference type="NCBI Taxonomy" id="1432788"/>
    <lineage>
        <taxon>Bacteria</taxon>
        <taxon>Bacillati</taxon>
        <taxon>Bacillota</taxon>
        <taxon>Bacilli</taxon>
        <taxon>Lactobacillales</taxon>
        <taxon>Streptococcaceae</taxon>
        <taxon>Streptococcus</taxon>
    </lineage>
</organism>
<keyword evidence="2" id="KW-1185">Reference proteome</keyword>
<dbReference type="GO" id="GO:0006598">
    <property type="term" value="P:polyamine catabolic process"/>
    <property type="evidence" value="ECO:0007669"/>
    <property type="project" value="TreeGrafter"/>
</dbReference>
<dbReference type="PANTHER" id="PTHR43235">
    <property type="entry name" value="GLUTAMINE AMIDOTRANSFERASE PB2B2.05-RELATED"/>
    <property type="match status" value="1"/>
</dbReference>
<protein>
    <submittedName>
        <fullName evidence="1">Gamma-glutamyl hydrolase</fullName>
    </submittedName>
</protein>
<dbReference type="RefSeq" id="WP_075104627.1">
    <property type="nucleotide sequence ID" value="NZ_MSJM01000003.1"/>
</dbReference>
<proteinExistence type="predicted"/>
<dbReference type="InterPro" id="IPR044668">
    <property type="entry name" value="PuuD-like"/>
</dbReference>
<dbReference type="InterPro" id="IPR029062">
    <property type="entry name" value="Class_I_gatase-like"/>
</dbReference>
<reference evidence="2" key="1">
    <citation type="submission" date="2016-12" db="EMBL/GenBank/DDBJ databases">
        <authorList>
            <person name="Gulvik C.A."/>
        </authorList>
    </citation>
    <scope>NUCLEOTIDE SEQUENCE [LARGE SCALE GENOMIC DNA]</scope>
    <source>
        <strain evidence="2">NED12-00049-6B</strain>
    </source>
</reference>
<dbReference type="GO" id="GO:0033969">
    <property type="term" value="F:gamma-glutamyl-gamma-aminobutyrate hydrolase activity"/>
    <property type="evidence" value="ECO:0007669"/>
    <property type="project" value="TreeGrafter"/>
</dbReference>
<dbReference type="PANTHER" id="PTHR43235:SF1">
    <property type="entry name" value="GLUTAMINE AMIDOTRANSFERASE PB2B2.05-RELATED"/>
    <property type="match status" value="1"/>
</dbReference>
<dbReference type="Gene3D" id="3.40.50.880">
    <property type="match status" value="1"/>
</dbReference>
<dbReference type="GO" id="GO:0005829">
    <property type="term" value="C:cytosol"/>
    <property type="evidence" value="ECO:0007669"/>
    <property type="project" value="TreeGrafter"/>
</dbReference>
<dbReference type="Pfam" id="PF07722">
    <property type="entry name" value="Peptidase_C26"/>
    <property type="match status" value="1"/>
</dbReference>
<dbReference type="Proteomes" id="UP000186890">
    <property type="component" value="Unassembled WGS sequence"/>
</dbReference>
<name>A0A1Q8E911_9STRE</name>
<accession>A0A1Q8E911</accession>
<keyword evidence="1" id="KW-0378">Hydrolase</keyword>
<gene>
    <name evidence="1" type="ORF">BU202_04600</name>
</gene>
<evidence type="ECO:0000313" key="1">
    <source>
        <dbReference type="EMBL" id="OLF48277.1"/>
    </source>
</evidence>
<dbReference type="PROSITE" id="PS51273">
    <property type="entry name" value="GATASE_TYPE_1"/>
    <property type="match status" value="1"/>
</dbReference>
<sequence length="229" mass="25274">MKKVIVGITGNEKEMPPMSGLTYVAVARDLAEGIKAAGGLPVVIPIGTPDLAKDYVDMIDKLILSGGQHVSPHFYGEKQMVDSDEYSLARDEFELALIAEALKQKKPIFAVCRGMQLLNVALGGSLEQEVRDHWQEELEGTSHGLQVRPNSRVSQLFGQGSQINSFHRQGIKRLAPDLVVTARDPRDGTIEAVEGRGSMPILGVQWHPEFLCKDCQSNQQLFDYLVHQL</sequence>